<reference evidence="2" key="1">
    <citation type="journal article" date="2019" name="Int. J. Syst. Evol. Microbiol.">
        <title>The Global Catalogue of Microorganisms (GCM) 10K type strain sequencing project: providing services to taxonomists for standard genome sequencing and annotation.</title>
        <authorList>
            <consortium name="The Broad Institute Genomics Platform"/>
            <consortium name="The Broad Institute Genome Sequencing Center for Infectious Disease"/>
            <person name="Wu L."/>
            <person name="Ma J."/>
        </authorList>
    </citation>
    <scope>NUCLEOTIDE SEQUENCE [LARGE SCALE GENOMIC DNA]</scope>
    <source>
        <strain evidence="2">CGMCC 4.1648</strain>
    </source>
</reference>
<dbReference type="EMBL" id="JBHSJD010000015">
    <property type="protein sequence ID" value="MFC5024509.1"/>
    <property type="molecule type" value="Genomic_DNA"/>
</dbReference>
<protein>
    <submittedName>
        <fullName evidence="1">Uncharacterized protein</fullName>
    </submittedName>
</protein>
<proteinExistence type="predicted"/>
<dbReference type="RefSeq" id="WP_380842448.1">
    <property type="nucleotide sequence ID" value="NZ_JBHMCZ010000043.1"/>
</dbReference>
<evidence type="ECO:0000313" key="1">
    <source>
        <dbReference type="EMBL" id="MFC5024509.1"/>
    </source>
</evidence>
<evidence type="ECO:0000313" key="2">
    <source>
        <dbReference type="Proteomes" id="UP001595829"/>
    </source>
</evidence>
<dbReference type="Proteomes" id="UP001595829">
    <property type="component" value="Unassembled WGS sequence"/>
</dbReference>
<comment type="caution">
    <text evidence="1">The sequence shown here is derived from an EMBL/GenBank/DDBJ whole genome shotgun (WGS) entry which is preliminary data.</text>
</comment>
<accession>A0ABV9XJ97</accession>
<organism evidence="1 2">
    <name type="scientific">Streptomyces coeruleoprunus</name>
    <dbReference type="NCBI Taxonomy" id="285563"/>
    <lineage>
        <taxon>Bacteria</taxon>
        <taxon>Bacillati</taxon>
        <taxon>Actinomycetota</taxon>
        <taxon>Actinomycetes</taxon>
        <taxon>Kitasatosporales</taxon>
        <taxon>Streptomycetaceae</taxon>
        <taxon>Streptomyces</taxon>
    </lineage>
</organism>
<name>A0ABV9XJ97_9ACTN</name>
<gene>
    <name evidence="1" type="ORF">ACFPM3_20485</name>
</gene>
<keyword evidence="2" id="KW-1185">Reference proteome</keyword>
<sequence length="110" mass="11960">MLWKFGQSAAAPIPIASPARIGSERTVSPSAEQKGGNPKVYTATGVMHGPFLAAASCRAQRGKGIEAQRKFPLFSKHSGEKKELRAAQSQFLCEAEELTLIHAKREFICF</sequence>